<gene>
    <name evidence="11" type="primary">gph</name>
    <name evidence="11" type="ORF">ACFQ27_03540</name>
</gene>
<proteinExistence type="inferred from homology"/>
<dbReference type="InterPro" id="IPR006439">
    <property type="entry name" value="HAD-SF_hydro_IA"/>
</dbReference>
<dbReference type="SFLD" id="SFLDS00003">
    <property type="entry name" value="Haloacid_Dehalogenase"/>
    <property type="match status" value="1"/>
</dbReference>
<feature type="active site" description="Nucleophile" evidence="10">
    <location>
        <position position="15"/>
    </location>
</feature>
<evidence type="ECO:0000256" key="6">
    <source>
        <dbReference type="ARBA" id="ARBA00022723"/>
    </source>
</evidence>
<dbReference type="InterPro" id="IPR023214">
    <property type="entry name" value="HAD_sf"/>
</dbReference>
<comment type="pathway">
    <text evidence="3 10">Organic acid metabolism; glycolate biosynthesis; glycolate from 2-phosphoglycolate: step 1/1.</text>
</comment>
<dbReference type="InterPro" id="IPR050155">
    <property type="entry name" value="HAD-like_hydrolase_sf"/>
</dbReference>
<evidence type="ECO:0000256" key="1">
    <source>
        <dbReference type="ARBA" id="ARBA00000830"/>
    </source>
</evidence>
<dbReference type="InterPro" id="IPR041492">
    <property type="entry name" value="HAD_2"/>
</dbReference>
<feature type="binding site" evidence="10">
    <location>
        <position position="15"/>
    </location>
    <ligand>
        <name>Mg(2+)</name>
        <dbReference type="ChEBI" id="CHEBI:18420"/>
    </ligand>
</feature>
<evidence type="ECO:0000313" key="12">
    <source>
        <dbReference type="Proteomes" id="UP001597216"/>
    </source>
</evidence>
<keyword evidence="8 10" id="KW-0460">Magnesium</keyword>
<dbReference type="InterPro" id="IPR023198">
    <property type="entry name" value="PGP-like_dom2"/>
</dbReference>
<keyword evidence="7 10" id="KW-0378">Hydrolase</keyword>
<keyword evidence="6 10" id="KW-0479">Metal-binding</keyword>
<comment type="similarity">
    <text evidence="4 10">Belongs to the HAD-like hydrolase superfamily. CbbY/CbbZ/Gph/YieH family.</text>
</comment>
<dbReference type="HAMAP" id="MF_00495">
    <property type="entry name" value="GPH_hydrolase_bact"/>
    <property type="match status" value="1"/>
</dbReference>
<dbReference type="PANTHER" id="PTHR43434">
    <property type="entry name" value="PHOSPHOGLYCOLATE PHOSPHATASE"/>
    <property type="match status" value="1"/>
</dbReference>
<dbReference type="Proteomes" id="UP001597216">
    <property type="component" value="Unassembled WGS sequence"/>
</dbReference>
<dbReference type="RefSeq" id="WP_377352526.1">
    <property type="nucleotide sequence ID" value="NZ_JBHTLQ010000005.1"/>
</dbReference>
<evidence type="ECO:0000256" key="9">
    <source>
        <dbReference type="ARBA" id="ARBA00023277"/>
    </source>
</evidence>
<dbReference type="Pfam" id="PF13419">
    <property type="entry name" value="HAD_2"/>
    <property type="match status" value="1"/>
</dbReference>
<dbReference type="InterPro" id="IPR037512">
    <property type="entry name" value="PGPase_prok"/>
</dbReference>
<comment type="catalytic activity">
    <reaction evidence="1 10">
        <text>2-phosphoglycolate + H2O = glycolate + phosphate</text>
        <dbReference type="Rhea" id="RHEA:14369"/>
        <dbReference type="ChEBI" id="CHEBI:15377"/>
        <dbReference type="ChEBI" id="CHEBI:29805"/>
        <dbReference type="ChEBI" id="CHEBI:43474"/>
        <dbReference type="ChEBI" id="CHEBI:58033"/>
        <dbReference type="EC" id="3.1.3.18"/>
    </reaction>
</comment>
<comment type="cofactor">
    <cofactor evidence="2 10">
        <name>Mg(2+)</name>
        <dbReference type="ChEBI" id="CHEBI:18420"/>
    </cofactor>
</comment>
<dbReference type="Gene3D" id="3.40.50.1000">
    <property type="entry name" value="HAD superfamily/HAD-like"/>
    <property type="match status" value="1"/>
</dbReference>
<keyword evidence="12" id="KW-1185">Reference proteome</keyword>
<accession>A0ABW3SZ56</accession>
<dbReference type="SUPFAM" id="SSF56784">
    <property type="entry name" value="HAD-like"/>
    <property type="match status" value="1"/>
</dbReference>
<dbReference type="GO" id="GO:0008967">
    <property type="term" value="F:phosphoglycolate phosphatase activity"/>
    <property type="evidence" value="ECO:0007669"/>
    <property type="project" value="UniProtKB-EC"/>
</dbReference>
<evidence type="ECO:0000256" key="5">
    <source>
        <dbReference type="ARBA" id="ARBA00013078"/>
    </source>
</evidence>
<comment type="caution">
    <text evidence="11">The sequence shown here is derived from an EMBL/GenBank/DDBJ whole genome shotgun (WGS) entry which is preliminary data.</text>
</comment>
<evidence type="ECO:0000256" key="7">
    <source>
        <dbReference type="ARBA" id="ARBA00022801"/>
    </source>
</evidence>
<sequence length="237" mass="25121">MPELSVLDGATIAFDLDGTLVDSAPDLVGTLNLILTQEGLPLLPFDTARSFIGHGARRMLEQGFAAQGLTPTAEQMDGLFARFLAHYEQHSTDLTRPFPGVAEALAELKARGARLTVCTNKITPLSRPILEALDLAPYFDAIVGADLSPARKPDPRHLATAVELAGGRLDRTIMVGDAAPDAGCAKACGAPLVLVSFGYTDIPVTELGADILIDHYDQLIEACETLLTACEPRTTGL</sequence>
<protein>
    <recommendedName>
        <fullName evidence="5 10">Phosphoglycolate phosphatase</fullName>
        <shortName evidence="10">PGP</shortName>
        <shortName evidence="10">PGPase</shortName>
        <ecNumber evidence="5 10">3.1.3.18</ecNumber>
    </recommendedName>
</protein>
<evidence type="ECO:0000256" key="8">
    <source>
        <dbReference type="ARBA" id="ARBA00022842"/>
    </source>
</evidence>
<feature type="binding site" evidence="10">
    <location>
        <position position="17"/>
    </location>
    <ligand>
        <name>Mg(2+)</name>
        <dbReference type="ChEBI" id="CHEBI:18420"/>
    </ligand>
</feature>
<dbReference type="Gene3D" id="1.10.150.240">
    <property type="entry name" value="Putative phosphatase, domain 2"/>
    <property type="match status" value="1"/>
</dbReference>
<dbReference type="EMBL" id="JBHTLQ010000005">
    <property type="protein sequence ID" value="MFD1189640.1"/>
    <property type="molecule type" value="Genomic_DNA"/>
</dbReference>
<feature type="binding site" evidence="10">
    <location>
        <position position="177"/>
    </location>
    <ligand>
        <name>Mg(2+)</name>
        <dbReference type="ChEBI" id="CHEBI:18420"/>
    </ligand>
</feature>
<dbReference type="NCBIfam" id="TIGR01549">
    <property type="entry name" value="HAD-SF-IA-v1"/>
    <property type="match status" value="1"/>
</dbReference>
<evidence type="ECO:0000313" key="11">
    <source>
        <dbReference type="EMBL" id="MFD1189640.1"/>
    </source>
</evidence>
<dbReference type="EC" id="3.1.3.18" evidence="5 10"/>
<name>A0ABW3SZ56_9CAUL</name>
<reference evidence="12" key="1">
    <citation type="journal article" date="2019" name="Int. J. Syst. Evol. Microbiol.">
        <title>The Global Catalogue of Microorganisms (GCM) 10K type strain sequencing project: providing services to taxonomists for standard genome sequencing and annotation.</title>
        <authorList>
            <consortium name="The Broad Institute Genomics Platform"/>
            <consortium name="The Broad Institute Genome Sequencing Center for Infectious Disease"/>
            <person name="Wu L."/>
            <person name="Ma J."/>
        </authorList>
    </citation>
    <scope>NUCLEOTIDE SEQUENCE [LARGE SCALE GENOMIC DNA]</scope>
    <source>
        <strain evidence="12">CCUG 55074</strain>
    </source>
</reference>
<evidence type="ECO:0000256" key="3">
    <source>
        <dbReference type="ARBA" id="ARBA00004818"/>
    </source>
</evidence>
<dbReference type="PANTHER" id="PTHR43434:SF1">
    <property type="entry name" value="PHOSPHOGLYCOLATE PHOSPHATASE"/>
    <property type="match status" value="1"/>
</dbReference>
<evidence type="ECO:0000256" key="10">
    <source>
        <dbReference type="HAMAP-Rule" id="MF_00495"/>
    </source>
</evidence>
<dbReference type="SFLD" id="SFLDG01135">
    <property type="entry name" value="C1.5.6:_HAD__Beta-PGM__Phospha"/>
    <property type="match status" value="1"/>
</dbReference>
<dbReference type="NCBIfam" id="TIGR01449">
    <property type="entry name" value="PGP_bact"/>
    <property type="match status" value="1"/>
</dbReference>
<dbReference type="PRINTS" id="PR00413">
    <property type="entry name" value="HADHALOGNASE"/>
</dbReference>
<dbReference type="SFLD" id="SFLDG01129">
    <property type="entry name" value="C1.5:_HAD__Beta-PGM__Phosphata"/>
    <property type="match status" value="1"/>
</dbReference>
<comment type="function">
    <text evidence="10">Specifically catalyzes the dephosphorylation of 2-phosphoglycolate. Is involved in the dissimilation of the intracellular 2-phosphoglycolate formed during the DNA repair of 3'-phosphoglycolate ends, a major class of DNA lesions induced by oxidative stress.</text>
</comment>
<dbReference type="InterPro" id="IPR036412">
    <property type="entry name" value="HAD-like_sf"/>
</dbReference>
<evidence type="ECO:0000256" key="2">
    <source>
        <dbReference type="ARBA" id="ARBA00001946"/>
    </source>
</evidence>
<evidence type="ECO:0000256" key="4">
    <source>
        <dbReference type="ARBA" id="ARBA00006171"/>
    </source>
</evidence>
<organism evidence="11 12">
    <name type="scientific">Phenylobacterium conjunctum</name>
    <dbReference type="NCBI Taxonomy" id="1298959"/>
    <lineage>
        <taxon>Bacteria</taxon>
        <taxon>Pseudomonadati</taxon>
        <taxon>Pseudomonadota</taxon>
        <taxon>Alphaproteobacteria</taxon>
        <taxon>Caulobacterales</taxon>
        <taxon>Caulobacteraceae</taxon>
        <taxon>Phenylobacterium</taxon>
    </lineage>
</organism>
<keyword evidence="9 10" id="KW-0119">Carbohydrate metabolism</keyword>